<keyword evidence="4" id="KW-0408">Iron</keyword>
<dbReference type="Gene3D" id="3.40.50.1980">
    <property type="entry name" value="Nitrogenase molybdenum iron protein domain"/>
    <property type="match status" value="2"/>
</dbReference>
<evidence type="ECO:0000313" key="8">
    <source>
        <dbReference type="EMBL" id="MDW6003033.1"/>
    </source>
</evidence>
<keyword evidence="5 6" id="KW-0732">Signal</keyword>
<keyword evidence="4" id="KW-0406">Ion transport</keyword>
<dbReference type="PANTHER" id="PTHR30532">
    <property type="entry name" value="IRON III DICITRATE-BINDING PERIPLASMIC PROTEIN"/>
    <property type="match status" value="1"/>
</dbReference>
<evidence type="ECO:0000256" key="5">
    <source>
        <dbReference type="ARBA" id="ARBA00022729"/>
    </source>
</evidence>
<dbReference type="OrthoDB" id="9793175at2"/>
<evidence type="ECO:0000256" key="1">
    <source>
        <dbReference type="ARBA" id="ARBA00004196"/>
    </source>
</evidence>
<organism evidence="9 10">
    <name type="scientific">Vibrio mangrovi</name>
    <dbReference type="NCBI Taxonomy" id="474394"/>
    <lineage>
        <taxon>Bacteria</taxon>
        <taxon>Pseudomonadati</taxon>
        <taxon>Pseudomonadota</taxon>
        <taxon>Gammaproteobacteria</taxon>
        <taxon>Vibrionales</taxon>
        <taxon>Vibrionaceae</taxon>
        <taxon>Vibrio</taxon>
    </lineage>
</organism>
<gene>
    <name evidence="9" type="primary">fepB</name>
    <name evidence="8" type="ORF">SBX37_09235</name>
    <name evidence="9" type="ORF">VIM7927_02557</name>
</gene>
<dbReference type="EMBL" id="JAWRCO010000001">
    <property type="protein sequence ID" value="MDW6003033.1"/>
    <property type="molecule type" value="Genomic_DNA"/>
</dbReference>
<name>A0A1Y6IUD9_9VIBR</name>
<dbReference type="AlphaFoldDB" id="A0A1Y6IUD9"/>
<reference evidence="8 11" key="2">
    <citation type="submission" date="2023-11" db="EMBL/GenBank/DDBJ databases">
        <title>Plant-associative lifestyle of Vibrio porteresiae and its evolutionary dynamics.</title>
        <authorList>
            <person name="Rameshkumar N."/>
            <person name="Kirti K."/>
        </authorList>
    </citation>
    <scope>NUCLEOTIDE SEQUENCE [LARGE SCALE GENOMIC DNA]</scope>
    <source>
        <strain evidence="8 11">MSSRF38</strain>
    </source>
</reference>
<evidence type="ECO:0000256" key="2">
    <source>
        <dbReference type="ARBA" id="ARBA00008814"/>
    </source>
</evidence>
<dbReference type="SUPFAM" id="SSF53807">
    <property type="entry name" value="Helical backbone' metal receptor"/>
    <property type="match status" value="1"/>
</dbReference>
<sequence>MRCQNFPRFFVLMSIVIWCSTSYGQAASWPRQIQTELGSVTLNQMPQRIVSTSVTLTGSLLAIDAPVVASGATTPNNRFSDEQGFFRQWSDVARQRQLTRLYIGEASAEKVAAMNPDLIIVSASGGDSALNIVSQLQQIAPTIVLDYTSHSWQELVKTLGVATGHEVQAKNRIDAFNQRLAEIREQIKPPSRPVSAFVYSAADRAAHLWQRNSAQGRLLEALGFQLALPTDTGLLAPGRHDIIRVTGEQLPQALNGETFLLFAADQRDIHTLSGNLFMRMLPAVKQNRVFAMGRESFRLDYYSASQLLTRLHADFAHE</sequence>
<accession>A0A1Y6IUD9</accession>
<feature type="signal peptide" evidence="6">
    <location>
        <begin position="1"/>
        <end position="26"/>
    </location>
</feature>
<reference evidence="9 10" key="1">
    <citation type="submission" date="2017-05" db="EMBL/GenBank/DDBJ databases">
        <authorList>
            <person name="Song R."/>
            <person name="Chenine A.L."/>
            <person name="Ruprecht R.M."/>
        </authorList>
    </citation>
    <scope>NUCLEOTIDE SEQUENCE [LARGE SCALE GENOMIC DNA]</scope>
    <source>
        <strain evidence="9 10">CECT 7927</strain>
    </source>
</reference>
<proteinExistence type="inferred from homology"/>
<keyword evidence="4" id="KW-0410">Iron transport</keyword>
<dbReference type="FunFam" id="3.40.50.1980:FF:000009">
    <property type="entry name" value="Iron-enterobactin transporter periplasmic binding protein"/>
    <property type="match status" value="1"/>
</dbReference>
<feature type="chain" id="PRO_5011966657" evidence="6">
    <location>
        <begin position="27"/>
        <end position="318"/>
    </location>
</feature>
<comment type="subcellular location">
    <subcellularLocation>
        <location evidence="1">Cell envelope</location>
    </subcellularLocation>
</comment>
<dbReference type="PANTHER" id="PTHR30532:SF24">
    <property type="entry name" value="FERRIC ENTEROBACTIN-BINDING PERIPLASMIC PROTEIN FEPB"/>
    <property type="match status" value="1"/>
</dbReference>
<comment type="similarity">
    <text evidence="2">Belongs to the bacterial solute-binding protein 8 family.</text>
</comment>
<evidence type="ECO:0000256" key="6">
    <source>
        <dbReference type="SAM" id="SignalP"/>
    </source>
</evidence>
<keyword evidence="3" id="KW-0813">Transport</keyword>
<dbReference type="Proteomes" id="UP000196125">
    <property type="component" value="Unassembled WGS sequence"/>
</dbReference>
<dbReference type="InterPro" id="IPR002491">
    <property type="entry name" value="ABC_transptr_periplasmic_BD"/>
</dbReference>
<dbReference type="PROSITE" id="PS50983">
    <property type="entry name" value="FE_B12_PBP"/>
    <property type="match status" value="1"/>
</dbReference>
<keyword evidence="11" id="KW-1185">Reference proteome</keyword>
<dbReference type="CDD" id="cd01146">
    <property type="entry name" value="FhuD"/>
    <property type="match status" value="1"/>
</dbReference>
<dbReference type="Proteomes" id="UP001283366">
    <property type="component" value="Unassembled WGS sequence"/>
</dbReference>
<protein>
    <submittedName>
        <fullName evidence="8">Fe2+-enterobactin ABC transporter substrate-binding protein</fullName>
    </submittedName>
    <submittedName>
        <fullName evidence="9">Ferrienterobactin-binding periplasmic protein</fullName>
    </submittedName>
</protein>
<evidence type="ECO:0000313" key="10">
    <source>
        <dbReference type="Proteomes" id="UP000196125"/>
    </source>
</evidence>
<feature type="domain" description="Fe/B12 periplasmic-binding" evidence="7">
    <location>
        <begin position="48"/>
        <end position="318"/>
    </location>
</feature>
<dbReference type="Pfam" id="PF01497">
    <property type="entry name" value="Peripla_BP_2"/>
    <property type="match status" value="1"/>
</dbReference>
<evidence type="ECO:0000313" key="9">
    <source>
        <dbReference type="EMBL" id="SMS01275.1"/>
    </source>
</evidence>
<evidence type="ECO:0000259" key="7">
    <source>
        <dbReference type="PROSITE" id="PS50983"/>
    </source>
</evidence>
<evidence type="ECO:0000256" key="3">
    <source>
        <dbReference type="ARBA" id="ARBA00022448"/>
    </source>
</evidence>
<dbReference type="NCBIfam" id="NF008200">
    <property type="entry name" value="PRK10957.1"/>
    <property type="match status" value="1"/>
</dbReference>
<dbReference type="GO" id="GO:0030288">
    <property type="term" value="C:outer membrane-bounded periplasmic space"/>
    <property type="evidence" value="ECO:0007669"/>
    <property type="project" value="TreeGrafter"/>
</dbReference>
<dbReference type="RefSeq" id="WP_087481430.1">
    <property type="nucleotide sequence ID" value="NZ_AP024883.1"/>
</dbReference>
<evidence type="ECO:0000313" key="11">
    <source>
        <dbReference type="Proteomes" id="UP001283366"/>
    </source>
</evidence>
<dbReference type="InterPro" id="IPR051313">
    <property type="entry name" value="Bact_iron-sidero_bind"/>
</dbReference>
<evidence type="ECO:0000256" key="4">
    <source>
        <dbReference type="ARBA" id="ARBA00022496"/>
    </source>
</evidence>
<dbReference type="GO" id="GO:1901678">
    <property type="term" value="P:iron coordination entity transport"/>
    <property type="evidence" value="ECO:0007669"/>
    <property type="project" value="UniProtKB-ARBA"/>
</dbReference>
<dbReference type="EMBL" id="FXXI01000004">
    <property type="protein sequence ID" value="SMS01275.1"/>
    <property type="molecule type" value="Genomic_DNA"/>
</dbReference>